<organism evidence="2 3">
    <name type="scientific">Bacteroides pyogenes</name>
    <dbReference type="NCBI Taxonomy" id="310300"/>
    <lineage>
        <taxon>Bacteria</taxon>
        <taxon>Pseudomonadati</taxon>
        <taxon>Bacteroidota</taxon>
        <taxon>Bacteroidia</taxon>
        <taxon>Bacteroidales</taxon>
        <taxon>Bacteroidaceae</taxon>
        <taxon>Bacteroides</taxon>
    </lineage>
</organism>
<dbReference type="AlphaFoldDB" id="A0A5D3FPG3"/>
<dbReference type="InterPro" id="IPR010994">
    <property type="entry name" value="RuvA_2-like"/>
</dbReference>
<evidence type="ECO:0000313" key="2">
    <source>
        <dbReference type="EMBL" id="TYK34157.1"/>
    </source>
</evidence>
<comment type="caution">
    <text evidence="2">The sequence shown here is derived from an EMBL/GenBank/DDBJ whole genome shotgun (WGS) entry which is preliminary data.</text>
</comment>
<evidence type="ECO:0000313" key="3">
    <source>
        <dbReference type="Proteomes" id="UP000324383"/>
    </source>
</evidence>
<dbReference type="RefSeq" id="WP_148727108.1">
    <property type="nucleotide sequence ID" value="NZ_CP197398.1"/>
</dbReference>
<dbReference type="SUPFAM" id="SSF47781">
    <property type="entry name" value="RuvA domain 2-like"/>
    <property type="match status" value="1"/>
</dbReference>
<dbReference type="Proteomes" id="UP000324383">
    <property type="component" value="Unassembled WGS sequence"/>
</dbReference>
<keyword evidence="3" id="KW-1185">Reference proteome</keyword>
<dbReference type="EMBL" id="VKLW01000009">
    <property type="protein sequence ID" value="TYK34157.1"/>
    <property type="molecule type" value="Genomic_DNA"/>
</dbReference>
<accession>A0A5D3FPG3</accession>
<gene>
    <name evidence="2" type="ORF">FNJ60_05325</name>
</gene>
<reference evidence="2 3" key="1">
    <citation type="submission" date="2019-07" db="EMBL/GenBank/DDBJ databases">
        <title>Draft Genome Sequences of Bacteroides pyogenes Strains Isolated from the Uterus Holstein Dairy Cows with Metritis.</title>
        <authorList>
            <person name="Cunha F."/>
            <person name="Galvao K.N."/>
            <person name="Jeon S.J."/>
            <person name="Jeong K.C."/>
        </authorList>
    </citation>
    <scope>NUCLEOTIDE SEQUENCE [LARGE SCALE GENOMIC DNA]</scope>
    <source>
        <strain evidence="2 3">KG-31</strain>
    </source>
</reference>
<sequence length="678" mass="79045">MKRNRLIWLISIMNSVLITSVCNAQTPSERVLEDIIEESSVNNDVEEPDWEDELEELSRRLREPLDMNMATRDQLRQFPFLTDLQIENLLAYIYINGPMRTVYELQLVDGFDRRTIEYLLPFVCVRDINNREDFRWKSMLKNSLKYGVHEGLIRLDIPFYKRKGYEHAYLGPSVYNSLKYVFRYRDNLYAGMTAEKDAGEPFGALHNGRGYDYYSFYVFLRRCGRLKALALGNYRISFGQGLVLGSGYLTGKTAYAFSGQTVGQGIRRHASTDEVNYFRGAAATLSLSDRWNVSAFYSHRLMDATVENGVITSMYRTGLHRSRKEAEKKDAFALQSAGGNVSYEQHRIKLGISGVYYFFNRSYEPLLTGYSRYSLHGRRFYNLGMDYACRFHRFSVQGETAMGKQGWASLNRLEYSPAQGTKLMFIHRYYAYDYWAMFARSFSEGNSVQNENGCYLAVETAPFRRWNFFASFDLFRFPWKKYRISKPSAGADGLFQATFSPRKYLTMYLRYRYKQKERDATGTGGNVTQPVFRHQLRYRLDCHPSESVSCRTAMDYVHFHVKGETPSVGYQLSQMLSYRLPWLALKAQVQGSYFCTGDYDSRVYIAEKGLLYTFHTPSFQGRGMRWTAHLRYDLNEHWMLIAKFGETIYRDRREIGSGNDLICGNKKADLQMQLRMKF</sequence>
<feature type="signal peptide" evidence="1">
    <location>
        <begin position="1"/>
        <end position="24"/>
    </location>
</feature>
<keyword evidence="1" id="KW-0732">Signal</keyword>
<evidence type="ECO:0000256" key="1">
    <source>
        <dbReference type="SAM" id="SignalP"/>
    </source>
</evidence>
<name>A0A5D3FPG3_9BACE</name>
<protein>
    <submittedName>
        <fullName evidence="2">Helix-hairpin-helix domain-containing protein</fullName>
    </submittedName>
</protein>
<feature type="chain" id="PRO_5030116490" evidence="1">
    <location>
        <begin position="25"/>
        <end position="678"/>
    </location>
</feature>
<proteinExistence type="predicted"/>